<dbReference type="SUPFAM" id="SSF52151">
    <property type="entry name" value="FabD/lysophospholipase-like"/>
    <property type="match status" value="1"/>
</dbReference>
<comment type="function">
    <text evidence="6">Possesses non-specific lipolytic acyl hydrolase (LAH) activity. Hydrolyzes phospholipids as well as galactolipids. May play a role in disease resistance.</text>
</comment>
<comment type="similarity">
    <text evidence="1 8">Belongs to the patatin family.</text>
</comment>
<dbReference type="GO" id="GO:0016042">
    <property type="term" value="P:lipid catabolic process"/>
    <property type="evidence" value="ECO:0007669"/>
    <property type="project" value="UniProtKB-UniRule"/>
</dbReference>
<dbReference type="GO" id="GO:0004620">
    <property type="term" value="F:phospholipase activity"/>
    <property type="evidence" value="ECO:0007669"/>
    <property type="project" value="TreeGrafter"/>
</dbReference>
<dbReference type="InterPro" id="IPR002641">
    <property type="entry name" value="PNPLA_dom"/>
</dbReference>
<proteinExistence type="inferred from homology"/>
<organism evidence="11 12">
    <name type="scientific">Panicum virgatum</name>
    <name type="common">Blackwell switchgrass</name>
    <dbReference type="NCBI Taxonomy" id="38727"/>
    <lineage>
        <taxon>Eukaryota</taxon>
        <taxon>Viridiplantae</taxon>
        <taxon>Streptophyta</taxon>
        <taxon>Embryophyta</taxon>
        <taxon>Tracheophyta</taxon>
        <taxon>Spermatophyta</taxon>
        <taxon>Magnoliopsida</taxon>
        <taxon>Liliopsida</taxon>
        <taxon>Poales</taxon>
        <taxon>Poaceae</taxon>
        <taxon>PACMAD clade</taxon>
        <taxon>Panicoideae</taxon>
        <taxon>Panicodae</taxon>
        <taxon>Paniceae</taxon>
        <taxon>Panicinae</taxon>
        <taxon>Panicum</taxon>
        <taxon>Panicum sect. Hiantes</taxon>
    </lineage>
</organism>
<dbReference type="PROSITE" id="PS51635">
    <property type="entry name" value="PNPLA"/>
    <property type="match status" value="1"/>
</dbReference>
<feature type="region of interest" description="Disordered" evidence="9">
    <location>
        <begin position="38"/>
        <end position="68"/>
    </location>
</feature>
<dbReference type="Proteomes" id="UP000823388">
    <property type="component" value="Chromosome 3K"/>
</dbReference>
<evidence type="ECO:0000256" key="7">
    <source>
        <dbReference type="PROSITE-ProRule" id="PRU01161"/>
    </source>
</evidence>
<dbReference type="GO" id="GO:0006952">
    <property type="term" value="P:defense response"/>
    <property type="evidence" value="ECO:0007669"/>
    <property type="project" value="UniProtKB-KW"/>
</dbReference>
<dbReference type="GO" id="GO:0047372">
    <property type="term" value="F:monoacylglycerol lipase activity"/>
    <property type="evidence" value="ECO:0007669"/>
    <property type="project" value="TreeGrafter"/>
</dbReference>
<dbReference type="PANTHER" id="PTHR32176">
    <property type="entry name" value="XYLOSE ISOMERASE"/>
    <property type="match status" value="1"/>
</dbReference>
<feature type="domain" description="PNPLA" evidence="10">
    <location>
        <begin position="88"/>
        <end position="291"/>
    </location>
</feature>
<feature type="compositionally biased region" description="Basic residues" evidence="9">
    <location>
        <begin position="47"/>
        <end position="66"/>
    </location>
</feature>
<accession>A0A8T0V632</accession>
<comment type="domain">
    <text evidence="8">The nitrogen atoms of the two glycine residues in the GGXR motif define the oxyanion hole, and stabilize the oxyanion that forms during the nucleophilic attack by the catalytic serine during substrate cleavage.</text>
</comment>
<gene>
    <name evidence="11" type="ORF">PVAP13_3KG490100</name>
</gene>
<feature type="active site" description="Proton acceptor" evidence="7">
    <location>
        <position position="278"/>
    </location>
</feature>
<comment type="function">
    <text evidence="8">Lipolytic acyl hydrolase (LAH).</text>
</comment>
<keyword evidence="3" id="KW-0611">Plant defense</keyword>
<dbReference type="CDD" id="cd07214">
    <property type="entry name" value="Pat17_isozyme_like"/>
    <property type="match status" value="1"/>
</dbReference>
<evidence type="ECO:0000313" key="12">
    <source>
        <dbReference type="Proteomes" id="UP000823388"/>
    </source>
</evidence>
<evidence type="ECO:0000313" key="11">
    <source>
        <dbReference type="EMBL" id="KAG2629837.1"/>
    </source>
</evidence>
<feature type="short sequence motif" description="GXGXXG" evidence="7">
    <location>
        <begin position="92"/>
        <end position="97"/>
    </location>
</feature>
<dbReference type="Gene3D" id="3.40.1090.10">
    <property type="entry name" value="Cytosolic phospholipase A2 catalytic domain"/>
    <property type="match status" value="1"/>
</dbReference>
<feature type="short sequence motif" description="DGA/G" evidence="7">
    <location>
        <begin position="278"/>
        <end position="280"/>
    </location>
</feature>
<keyword evidence="2 7" id="KW-0378">Hydrolase</keyword>
<dbReference type="AlphaFoldDB" id="A0A8T0V632"/>
<evidence type="ECO:0000259" key="10">
    <source>
        <dbReference type="PROSITE" id="PS51635"/>
    </source>
</evidence>
<name>A0A8T0V632_PANVG</name>
<reference evidence="11" key="1">
    <citation type="submission" date="2020-05" db="EMBL/GenBank/DDBJ databases">
        <title>WGS assembly of Panicum virgatum.</title>
        <authorList>
            <person name="Lovell J.T."/>
            <person name="Jenkins J."/>
            <person name="Shu S."/>
            <person name="Juenger T.E."/>
            <person name="Schmutz J."/>
        </authorList>
    </citation>
    <scope>NUCLEOTIDE SEQUENCE</scope>
    <source>
        <strain evidence="11">AP13</strain>
    </source>
</reference>
<dbReference type="Pfam" id="PF01734">
    <property type="entry name" value="Patatin"/>
    <property type="match status" value="1"/>
</dbReference>
<comment type="caution">
    <text evidence="11">The sequence shown here is derived from an EMBL/GenBank/DDBJ whole genome shotgun (WGS) entry which is preliminary data.</text>
</comment>
<feature type="active site" description="Nucleophile" evidence="7">
    <location>
        <position position="132"/>
    </location>
</feature>
<sequence>MFSLRSCGRQPSHQLSCASSTLNVNDLHRSVILGSSWQLSKGEEPGRRRRPRSHSHPPQQRRRVFHHPCGSGAAARPCGVVGDRVTVLTIDGGGIRGLIPGTVLAFLEARLQEQDGPAARLADYFDYIAGTSTGGLIAAMLATPGKDGRPRFSADGINPFYLEHGPHIFPQRWSSLAAGIAAAWGPKYDGEYLRALIREKLGEKRVLDTLTNVVIPTFDIKLLQPIIFSTYDAKVTPSKNALLSDVCIGTSAAPTYLPAHYFWTKDANREKCEYNLIDGGVAANNPTMVAMTMITEEIIMARKEDAHQYLTTPDENCGRFLVLSIGTGLRSEEEQYTAETCSRWGKIGWVRKRGMVPITDFFMAASSDLVDIHVATKFKLYRSESNYLRLQDNTLGGTAAAVDAATPENMGDLVGTGENLLRQQVSRVNVDTGKYEVVPGERTNAQALADLARQLSEERTTRLRQGKAVPGRGVCAAR</sequence>
<dbReference type="FunFam" id="3.40.1090.10:FF:000005">
    <property type="entry name" value="Patatin"/>
    <property type="match status" value="1"/>
</dbReference>
<protein>
    <recommendedName>
        <fullName evidence="8">Patatin</fullName>
        <ecNumber evidence="8">3.1.1.-</ecNumber>
    </recommendedName>
</protein>
<evidence type="ECO:0000256" key="5">
    <source>
        <dbReference type="ARBA" id="ARBA00023098"/>
    </source>
</evidence>
<keyword evidence="4 7" id="KW-0442">Lipid degradation</keyword>
<keyword evidence="12" id="KW-1185">Reference proteome</keyword>
<evidence type="ECO:0000256" key="3">
    <source>
        <dbReference type="ARBA" id="ARBA00022821"/>
    </source>
</evidence>
<evidence type="ECO:0000256" key="8">
    <source>
        <dbReference type="RuleBase" id="RU361262"/>
    </source>
</evidence>
<evidence type="ECO:0000256" key="6">
    <source>
        <dbReference type="ARBA" id="ARBA00025642"/>
    </source>
</evidence>
<evidence type="ECO:0000256" key="1">
    <source>
        <dbReference type="ARBA" id="ARBA00010240"/>
    </source>
</evidence>
<dbReference type="InterPro" id="IPR016035">
    <property type="entry name" value="Acyl_Trfase/lysoPLipase"/>
</dbReference>
<evidence type="ECO:0000256" key="9">
    <source>
        <dbReference type="SAM" id="MobiDB-lite"/>
    </source>
</evidence>
<dbReference type="PANTHER" id="PTHR32176:SF45">
    <property type="entry name" value="PATATIN"/>
    <property type="match status" value="1"/>
</dbReference>
<keyword evidence="5 7" id="KW-0443">Lipid metabolism</keyword>
<dbReference type="EC" id="3.1.1.-" evidence="8"/>
<evidence type="ECO:0000256" key="2">
    <source>
        <dbReference type="ARBA" id="ARBA00022801"/>
    </source>
</evidence>
<feature type="short sequence motif" description="GXSXG" evidence="7">
    <location>
        <begin position="130"/>
        <end position="134"/>
    </location>
</feature>
<evidence type="ECO:0000256" key="4">
    <source>
        <dbReference type="ARBA" id="ARBA00022963"/>
    </source>
</evidence>
<dbReference type="EMBL" id="CM029041">
    <property type="protein sequence ID" value="KAG2629837.1"/>
    <property type="molecule type" value="Genomic_DNA"/>
</dbReference>